<dbReference type="EMBL" id="KN042432">
    <property type="protein sequence ID" value="KFH62448.1"/>
    <property type="molecule type" value="Genomic_DNA"/>
</dbReference>
<evidence type="ECO:0000313" key="2">
    <source>
        <dbReference type="Proteomes" id="UP000243308"/>
    </source>
</evidence>
<dbReference type="OrthoDB" id="2374315at2759"/>
<proteinExistence type="predicted"/>
<accession>A0A086TKH1</accession>
<evidence type="ECO:0000313" key="1">
    <source>
        <dbReference type="EMBL" id="KFH62448.1"/>
    </source>
</evidence>
<organism evidence="1 2">
    <name type="scientific">Podila verticillata NRRL 6337</name>
    <dbReference type="NCBI Taxonomy" id="1069443"/>
    <lineage>
        <taxon>Eukaryota</taxon>
        <taxon>Fungi</taxon>
        <taxon>Fungi incertae sedis</taxon>
        <taxon>Mucoromycota</taxon>
        <taxon>Mortierellomycotina</taxon>
        <taxon>Mortierellomycetes</taxon>
        <taxon>Mortierellales</taxon>
        <taxon>Mortierellaceae</taxon>
        <taxon>Podila</taxon>
    </lineage>
</organism>
<dbReference type="AlphaFoldDB" id="A0A086TKH1"/>
<sequence length="190" mass="21601">MGVLSVAGALPDVKFDHAGYAVKGGLFQGTVEESHRIQRQIYQQLAKLTDLRTLQLGHDYWDSVEFYQDLTPDAQGCLRNIDAYFQLNCLEMSLESGLDLLSGLKEMRLLDVVHMAHRIGVPELEWMRKNWPKLERVVGLFDPGFEILESGVRQWLIDEDPIWGAEYSTGYRTFNATGTCATTYVEYGHP</sequence>
<keyword evidence="2" id="KW-1185">Reference proteome</keyword>
<reference evidence="1 2" key="1">
    <citation type="submission" date="2011-02" db="EMBL/GenBank/DDBJ databases">
        <title>The Genome Sequence of Mortierella verticillata NRRL 6337.</title>
        <authorList>
            <consortium name="The Broad Institute Genome Sequencing Platform"/>
            <person name="Russ C."/>
            <person name="Cuomo C."/>
            <person name="Burger G."/>
            <person name="Gray M.W."/>
            <person name="Holland P.W.H."/>
            <person name="King N."/>
            <person name="Lang F.B.F."/>
            <person name="Roger A.J."/>
            <person name="Ruiz-Trillo I."/>
            <person name="Young S.K."/>
            <person name="Zeng Q."/>
            <person name="Gargeya S."/>
            <person name="Alvarado L."/>
            <person name="Berlin A."/>
            <person name="Chapman S.B."/>
            <person name="Chen Z."/>
            <person name="Freedman E."/>
            <person name="Gellesch M."/>
            <person name="Goldberg J."/>
            <person name="Griggs A."/>
            <person name="Gujja S."/>
            <person name="Heilman E."/>
            <person name="Heiman D."/>
            <person name="Howarth C."/>
            <person name="Mehta T."/>
            <person name="Neiman D."/>
            <person name="Pearson M."/>
            <person name="Roberts A."/>
            <person name="Saif S."/>
            <person name="Shea T."/>
            <person name="Shenoy N."/>
            <person name="Sisk P."/>
            <person name="Stolte C."/>
            <person name="Sykes S."/>
            <person name="White J."/>
            <person name="Yandava C."/>
            <person name="Haas B."/>
            <person name="Nusbaum C."/>
            <person name="Birren B."/>
        </authorList>
    </citation>
    <scope>NUCLEOTIDE SEQUENCE [LARGE SCALE GENOMIC DNA]</scope>
    <source>
        <strain evidence="1 2">NRRL 6337</strain>
    </source>
</reference>
<protein>
    <submittedName>
        <fullName evidence="1">Uncharacterized protein</fullName>
    </submittedName>
</protein>
<dbReference type="Proteomes" id="UP000243308">
    <property type="component" value="Unassembled WGS sequence"/>
</dbReference>
<name>A0A086TKH1_9FUNG</name>
<gene>
    <name evidence="1" type="ORF">MVEG_11657</name>
</gene>